<dbReference type="InterPro" id="IPR050445">
    <property type="entry name" value="Bact_polysacc_biosynth/exp"/>
</dbReference>
<keyword evidence="10" id="KW-0418">Kinase</keyword>
<comment type="catalytic activity">
    <reaction evidence="15">
        <text>L-tyrosyl-[protein] + ATP = O-phospho-L-tyrosyl-[protein] + ADP + H(+)</text>
        <dbReference type="Rhea" id="RHEA:10596"/>
        <dbReference type="Rhea" id="RHEA-COMP:10136"/>
        <dbReference type="Rhea" id="RHEA-COMP:20101"/>
        <dbReference type="ChEBI" id="CHEBI:15378"/>
        <dbReference type="ChEBI" id="CHEBI:30616"/>
        <dbReference type="ChEBI" id="CHEBI:46858"/>
        <dbReference type="ChEBI" id="CHEBI:61978"/>
        <dbReference type="ChEBI" id="CHEBI:456216"/>
        <dbReference type="EC" id="2.7.10.2"/>
    </reaction>
</comment>
<evidence type="ECO:0000313" key="21">
    <source>
        <dbReference type="Proteomes" id="UP000886722"/>
    </source>
</evidence>
<dbReference type="SUPFAM" id="SSF52540">
    <property type="entry name" value="P-loop containing nucleoside triphosphate hydrolases"/>
    <property type="match status" value="1"/>
</dbReference>
<organism evidence="20 21">
    <name type="scientific">Candidatus Caccoplasma intestinavium</name>
    <dbReference type="NCBI Taxonomy" id="2840716"/>
    <lineage>
        <taxon>Bacteria</taxon>
        <taxon>Pseudomonadati</taxon>
        <taxon>Bacteroidota</taxon>
        <taxon>Bacteroidia</taxon>
        <taxon>Bacteroidales</taxon>
        <taxon>Bacteroidaceae</taxon>
        <taxon>Bacteroidaceae incertae sedis</taxon>
        <taxon>Candidatus Caccoplasma</taxon>
    </lineage>
</organism>
<comment type="similarity">
    <text evidence="3">Belongs to the etk/wzc family.</text>
</comment>
<evidence type="ECO:0000256" key="6">
    <source>
        <dbReference type="ARBA" id="ARBA00022519"/>
    </source>
</evidence>
<evidence type="ECO:0000256" key="14">
    <source>
        <dbReference type="ARBA" id="ARBA00023137"/>
    </source>
</evidence>
<dbReference type="EC" id="2.7.10.2" evidence="4"/>
<evidence type="ECO:0000256" key="3">
    <source>
        <dbReference type="ARBA" id="ARBA00008883"/>
    </source>
</evidence>
<evidence type="ECO:0000256" key="5">
    <source>
        <dbReference type="ARBA" id="ARBA00022475"/>
    </source>
</evidence>
<evidence type="ECO:0000259" key="17">
    <source>
        <dbReference type="Pfam" id="PF02706"/>
    </source>
</evidence>
<keyword evidence="5" id="KW-1003">Cell membrane</keyword>
<evidence type="ECO:0000256" key="7">
    <source>
        <dbReference type="ARBA" id="ARBA00022679"/>
    </source>
</evidence>
<feature type="domain" description="Polysaccharide chain length determinant N-terminal" evidence="17">
    <location>
        <begin position="16"/>
        <end position="111"/>
    </location>
</feature>
<dbReference type="InterPro" id="IPR027417">
    <property type="entry name" value="P-loop_NTPase"/>
</dbReference>
<evidence type="ECO:0000256" key="13">
    <source>
        <dbReference type="ARBA" id="ARBA00023136"/>
    </source>
</evidence>
<comment type="similarity">
    <text evidence="2">Belongs to the CpsD/CapB family.</text>
</comment>
<name>A0A9D1GCS7_9BACT</name>
<dbReference type="EMBL" id="DVKT01000002">
    <property type="protein sequence ID" value="HIT38498.1"/>
    <property type="molecule type" value="Genomic_DNA"/>
</dbReference>
<keyword evidence="7 20" id="KW-0808">Transferase</keyword>
<dbReference type="Pfam" id="PF13614">
    <property type="entry name" value="AAA_31"/>
    <property type="match status" value="1"/>
</dbReference>
<dbReference type="Pfam" id="PF13807">
    <property type="entry name" value="GNVR"/>
    <property type="match status" value="1"/>
</dbReference>
<protein>
    <recommendedName>
        <fullName evidence="4">non-specific protein-tyrosine kinase</fullName>
        <ecNumber evidence="4">2.7.10.2</ecNumber>
    </recommendedName>
</protein>
<dbReference type="InterPro" id="IPR005702">
    <property type="entry name" value="Wzc-like_C"/>
</dbReference>
<dbReference type="Gene3D" id="3.40.50.300">
    <property type="entry name" value="P-loop containing nucleotide triphosphate hydrolases"/>
    <property type="match status" value="1"/>
</dbReference>
<dbReference type="InterPro" id="IPR032807">
    <property type="entry name" value="GNVR"/>
</dbReference>
<dbReference type="CDD" id="cd05387">
    <property type="entry name" value="BY-kinase"/>
    <property type="match status" value="1"/>
</dbReference>
<dbReference type="Pfam" id="PF02706">
    <property type="entry name" value="Wzz"/>
    <property type="match status" value="1"/>
</dbReference>
<evidence type="ECO:0000256" key="9">
    <source>
        <dbReference type="ARBA" id="ARBA00022741"/>
    </source>
</evidence>
<accession>A0A9D1GCS7</accession>
<keyword evidence="13 16" id="KW-0472">Membrane</keyword>
<evidence type="ECO:0000256" key="2">
    <source>
        <dbReference type="ARBA" id="ARBA00007316"/>
    </source>
</evidence>
<keyword evidence="11" id="KW-0067">ATP-binding</keyword>
<dbReference type="PANTHER" id="PTHR32309">
    <property type="entry name" value="TYROSINE-PROTEIN KINASE"/>
    <property type="match status" value="1"/>
</dbReference>
<comment type="caution">
    <text evidence="20">The sequence shown here is derived from an EMBL/GenBank/DDBJ whole genome shotgun (WGS) entry which is preliminary data.</text>
</comment>
<feature type="transmembrane region" description="Helical" evidence="16">
    <location>
        <begin position="30"/>
        <end position="49"/>
    </location>
</feature>
<dbReference type="GO" id="GO:0004715">
    <property type="term" value="F:non-membrane spanning protein tyrosine kinase activity"/>
    <property type="evidence" value="ECO:0007669"/>
    <property type="project" value="UniProtKB-EC"/>
</dbReference>
<proteinExistence type="inferred from homology"/>
<feature type="transmembrane region" description="Helical" evidence="16">
    <location>
        <begin position="500"/>
        <end position="519"/>
    </location>
</feature>
<reference evidence="20" key="1">
    <citation type="submission" date="2020-10" db="EMBL/GenBank/DDBJ databases">
        <authorList>
            <person name="Gilroy R."/>
        </authorList>
    </citation>
    <scope>NUCLEOTIDE SEQUENCE</scope>
    <source>
        <strain evidence="20">21143</strain>
    </source>
</reference>
<evidence type="ECO:0000313" key="20">
    <source>
        <dbReference type="EMBL" id="HIT38498.1"/>
    </source>
</evidence>
<evidence type="ECO:0000256" key="10">
    <source>
        <dbReference type="ARBA" id="ARBA00022777"/>
    </source>
</evidence>
<keyword evidence="12 16" id="KW-1133">Transmembrane helix</keyword>
<keyword evidence="14" id="KW-0829">Tyrosine-protein kinase</keyword>
<evidence type="ECO:0000256" key="16">
    <source>
        <dbReference type="SAM" id="Phobius"/>
    </source>
</evidence>
<dbReference type="Proteomes" id="UP000886722">
    <property type="component" value="Unassembled WGS sequence"/>
</dbReference>
<dbReference type="InterPro" id="IPR003856">
    <property type="entry name" value="LPS_length_determ_N"/>
</dbReference>
<dbReference type="PANTHER" id="PTHR32309:SF13">
    <property type="entry name" value="FERRIC ENTEROBACTIN TRANSPORT PROTEIN FEPE"/>
    <property type="match status" value="1"/>
</dbReference>
<dbReference type="GO" id="GO:0005524">
    <property type="term" value="F:ATP binding"/>
    <property type="evidence" value="ECO:0007669"/>
    <property type="project" value="UniProtKB-KW"/>
</dbReference>
<evidence type="ECO:0000259" key="18">
    <source>
        <dbReference type="Pfam" id="PF13614"/>
    </source>
</evidence>
<keyword evidence="9" id="KW-0547">Nucleotide-binding</keyword>
<gene>
    <name evidence="20" type="ORF">IAD06_00435</name>
</gene>
<sequence length="793" mass="89456">MDKEIVPPMKDDEESSIDFKELFLLFFSHWKWFVASVAIFLVVAVFWLMRQNDVYTVSSMILMKGENSSTPSSEAVVMEGFGLMSAGKINTDDEIGIMRSKNVLSQVVSDLKLYVAYYEQRGMRKVELYGDKPLFLDIDSLLVPYLATPIAIKAVPDKENGGYILTVAYDEEEQELPFAGDSMRVAIGDISFMLFKRCGVCEEPHTLYINVVPPKFVVRQLEQLVSASPVEKGSSLITMSVEMSQVEKAKDILYKIVYYYNALSMAEKNRVAENTERFIDERLRLLSSELGSVEDAVEDFMRNNELVDITANAASYLDESKSIEERLFDVETEMNRLDYVGQFITDTANRYSLIPAVEISNQTFLTIVDAYNSKLMERERLLRSVSESNPVLMTVSQDLEILRRGVKDGVVSTRAGMEIARRDLLAKKHEAKSRIQEVPGLQRESAEISRQQLIKDKLYVFLLEKREENSLNKTLTVPRAIIMDIPDTSGIPVSPKKKNILLIALFLGVCVPAGIIFLLDFFNDRFKDRADVEKLTTLPILGEICTKGDHDENLVVSAWSVAPITELFRLLRNNLQFVMTSPEKKVICVTSTVSGEGKTFLASNLALSFGLIGKKVLLVGMDIRRPQLYKYFDIPQVMQGVTTYLSGMENDITRLIIPSKVMTDLDLLPSGPIPPNPNELLYGHRLEELIGELRSRYDYIVIDTAPVGIVSDTMLIRRVTDVMLFIVRAGYTAKKSFALLDKIVSSGRFPAPYLVVNGVDMESRSYGYRRYGYHSSYGYDAGRVSAPEKSKPE</sequence>
<feature type="domain" description="AAA" evidence="18">
    <location>
        <begin position="585"/>
        <end position="730"/>
    </location>
</feature>
<reference evidence="20" key="2">
    <citation type="journal article" date="2021" name="PeerJ">
        <title>Extensive microbial diversity within the chicken gut microbiome revealed by metagenomics and culture.</title>
        <authorList>
            <person name="Gilroy R."/>
            <person name="Ravi A."/>
            <person name="Getino M."/>
            <person name="Pursley I."/>
            <person name="Horton D.L."/>
            <person name="Alikhan N.F."/>
            <person name="Baker D."/>
            <person name="Gharbi K."/>
            <person name="Hall N."/>
            <person name="Watson M."/>
            <person name="Adriaenssens E.M."/>
            <person name="Foster-Nyarko E."/>
            <person name="Jarju S."/>
            <person name="Secka A."/>
            <person name="Antonio M."/>
            <person name="Oren A."/>
            <person name="Chaudhuri R.R."/>
            <person name="La Ragione R."/>
            <person name="Hildebrand F."/>
            <person name="Pallen M.J."/>
        </authorList>
    </citation>
    <scope>NUCLEOTIDE SEQUENCE</scope>
    <source>
        <strain evidence="20">21143</strain>
    </source>
</reference>
<feature type="domain" description="Tyrosine-protein kinase G-rich" evidence="19">
    <location>
        <begin position="442"/>
        <end position="518"/>
    </location>
</feature>
<evidence type="ECO:0000256" key="15">
    <source>
        <dbReference type="ARBA" id="ARBA00051245"/>
    </source>
</evidence>
<evidence type="ECO:0000256" key="1">
    <source>
        <dbReference type="ARBA" id="ARBA00004429"/>
    </source>
</evidence>
<dbReference type="GO" id="GO:0005886">
    <property type="term" value="C:plasma membrane"/>
    <property type="evidence" value="ECO:0007669"/>
    <property type="project" value="UniProtKB-SubCell"/>
</dbReference>
<dbReference type="InterPro" id="IPR025669">
    <property type="entry name" value="AAA_dom"/>
</dbReference>
<evidence type="ECO:0000256" key="11">
    <source>
        <dbReference type="ARBA" id="ARBA00022840"/>
    </source>
</evidence>
<dbReference type="AlphaFoldDB" id="A0A9D1GCS7"/>
<evidence type="ECO:0000256" key="12">
    <source>
        <dbReference type="ARBA" id="ARBA00022989"/>
    </source>
</evidence>
<comment type="subcellular location">
    <subcellularLocation>
        <location evidence="1">Cell inner membrane</location>
        <topology evidence="1">Multi-pass membrane protein</topology>
    </subcellularLocation>
</comment>
<keyword evidence="6" id="KW-0997">Cell inner membrane</keyword>
<keyword evidence="8 16" id="KW-0812">Transmembrane</keyword>
<evidence type="ECO:0000259" key="19">
    <source>
        <dbReference type="Pfam" id="PF13807"/>
    </source>
</evidence>
<evidence type="ECO:0000256" key="4">
    <source>
        <dbReference type="ARBA" id="ARBA00011903"/>
    </source>
</evidence>
<dbReference type="NCBIfam" id="TIGR01007">
    <property type="entry name" value="eps_fam"/>
    <property type="match status" value="1"/>
</dbReference>
<evidence type="ECO:0000256" key="8">
    <source>
        <dbReference type="ARBA" id="ARBA00022692"/>
    </source>
</evidence>